<evidence type="ECO:0000259" key="3">
    <source>
        <dbReference type="Pfam" id="PF01765"/>
    </source>
</evidence>
<sequence>MDESSIRSKMQQVVDLISSDIASIRTGRATPALVEGLEVAVYGGTQNLKIVELSTISSSDPQTLVIDPWDKSIIGEIRQGILAANVGMNPSIDGEILRIAFPPLTTEDREKYTKLLATKLENGRVMVRQIRGEAMHEIKKKFEEKETSEDEKFASEKKAQEITDEYIGKIEEIGEKKRKELLTL</sequence>
<dbReference type="Pfam" id="PF01765">
    <property type="entry name" value="RRF"/>
    <property type="match status" value="1"/>
</dbReference>
<dbReference type="InterPro" id="IPR023584">
    <property type="entry name" value="Ribosome_recyc_fac_dom"/>
</dbReference>
<reference evidence="4 5" key="1">
    <citation type="journal article" date="2016" name="Nat. Commun.">
        <title>Thousands of microbial genomes shed light on interconnected biogeochemical processes in an aquifer system.</title>
        <authorList>
            <person name="Anantharaman K."/>
            <person name="Brown C.T."/>
            <person name="Hug L.A."/>
            <person name="Sharon I."/>
            <person name="Castelle C.J."/>
            <person name="Probst A.J."/>
            <person name="Thomas B.C."/>
            <person name="Singh A."/>
            <person name="Wilkins M.J."/>
            <person name="Karaoz U."/>
            <person name="Brodie E.L."/>
            <person name="Williams K.H."/>
            <person name="Hubbard S.S."/>
            <person name="Banfield J.F."/>
        </authorList>
    </citation>
    <scope>NUCLEOTIDE SEQUENCE [LARGE SCALE GENOMIC DNA]</scope>
</reference>
<dbReference type="PANTHER" id="PTHR20982:SF3">
    <property type="entry name" value="MITOCHONDRIAL RIBOSOME RECYCLING FACTOR PSEUDO 1"/>
    <property type="match status" value="1"/>
</dbReference>
<comment type="similarity">
    <text evidence="1">Belongs to the RRF family.</text>
</comment>
<dbReference type="SUPFAM" id="SSF55194">
    <property type="entry name" value="Ribosome recycling factor, RRF"/>
    <property type="match status" value="1"/>
</dbReference>
<keyword evidence="2" id="KW-0648">Protein biosynthesis</keyword>
<accession>A0A1F8AXU7</accession>
<dbReference type="FunFam" id="3.30.1360.40:FF:000001">
    <property type="entry name" value="Ribosome-recycling factor"/>
    <property type="match status" value="1"/>
</dbReference>
<feature type="domain" description="Ribosome recycling factor" evidence="3">
    <location>
        <begin position="19"/>
        <end position="182"/>
    </location>
</feature>
<evidence type="ECO:0000256" key="1">
    <source>
        <dbReference type="ARBA" id="ARBA00005912"/>
    </source>
</evidence>
<dbReference type="AlphaFoldDB" id="A0A1F8AXU7"/>
<comment type="caution">
    <text evidence="4">The sequence shown here is derived from an EMBL/GenBank/DDBJ whole genome shotgun (WGS) entry which is preliminary data.</text>
</comment>
<dbReference type="InterPro" id="IPR036191">
    <property type="entry name" value="RRF_sf"/>
</dbReference>
<dbReference type="EMBL" id="MGGZ01000028">
    <property type="protein sequence ID" value="OGM56567.1"/>
    <property type="molecule type" value="Genomic_DNA"/>
</dbReference>
<proteinExistence type="inferred from homology"/>
<dbReference type="Proteomes" id="UP000178313">
    <property type="component" value="Unassembled WGS sequence"/>
</dbReference>
<dbReference type="GO" id="GO:0043023">
    <property type="term" value="F:ribosomal large subunit binding"/>
    <property type="evidence" value="ECO:0007669"/>
    <property type="project" value="TreeGrafter"/>
</dbReference>
<evidence type="ECO:0000313" key="5">
    <source>
        <dbReference type="Proteomes" id="UP000178313"/>
    </source>
</evidence>
<dbReference type="InterPro" id="IPR002661">
    <property type="entry name" value="Ribosome_recyc_fac"/>
</dbReference>
<dbReference type="STRING" id="1802513.A3E46_01020"/>
<dbReference type="PANTHER" id="PTHR20982">
    <property type="entry name" value="RIBOSOME RECYCLING FACTOR"/>
    <property type="match status" value="1"/>
</dbReference>
<evidence type="ECO:0000313" key="4">
    <source>
        <dbReference type="EMBL" id="OGM56567.1"/>
    </source>
</evidence>
<gene>
    <name evidence="4" type="ORF">A3E46_01020</name>
</gene>
<organism evidence="4 5">
    <name type="scientific">Candidatus Woesebacteria bacterium RIFCSPHIGHO2_12_FULL_46_16</name>
    <dbReference type="NCBI Taxonomy" id="1802513"/>
    <lineage>
        <taxon>Bacteria</taxon>
        <taxon>Candidatus Woeseibacteriota</taxon>
    </lineage>
</organism>
<evidence type="ECO:0000256" key="2">
    <source>
        <dbReference type="ARBA" id="ARBA00022917"/>
    </source>
</evidence>
<dbReference type="GO" id="GO:0006412">
    <property type="term" value="P:translation"/>
    <property type="evidence" value="ECO:0007669"/>
    <property type="project" value="UniProtKB-KW"/>
</dbReference>
<protein>
    <submittedName>
        <fullName evidence="4">Ribosome recycling factor</fullName>
    </submittedName>
</protein>
<name>A0A1F8AXU7_9BACT</name>
<dbReference type="Gene3D" id="1.10.132.20">
    <property type="entry name" value="Ribosome-recycling factor"/>
    <property type="match status" value="1"/>
</dbReference>
<dbReference type="NCBIfam" id="TIGR00496">
    <property type="entry name" value="frr"/>
    <property type="match status" value="1"/>
</dbReference>
<dbReference type="Gene3D" id="3.30.1360.40">
    <property type="match status" value="1"/>
</dbReference>